<protein>
    <submittedName>
        <fullName evidence="1">Uncharacterized protein</fullName>
    </submittedName>
</protein>
<evidence type="ECO:0000313" key="2">
    <source>
        <dbReference type="Proteomes" id="UP000614287"/>
    </source>
</evidence>
<accession>A0A8J3CF38</accession>
<evidence type="ECO:0000313" key="1">
    <source>
        <dbReference type="EMBL" id="GHA64106.1"/>
    </source>
</evidence>
<dbReference type="EMBL" id="BMZG01000001">
    <property type="protein sequence ID" value="GHA64106.1"/>
    <property type="molecule type" value="Genomic_DNA"/>
</dbReference>
<dbReference type="Proteomes" id="UP000614287">
    <property type="component" value="Unassembled WGS sequence"/>
</dbReference>
<gene>
    <name evidence="1" type="ORF">GCM10009007_00540</name>
</gene>
<dbReference type="InterPro" id="IPR027417">
    <property type="entry name" value="P-loop_NTPase"/>
</dbReference>
<sequence length="101" mass="10864">MNASKTLELVDHRCGGAVLGLFYAILLKAEEHLPIISAAQGRGMPVVAVFFDKPLSVCLARNAKRPEDEVVSEQALKMCFIATAGVAAPMVYELLSRFAGE</sequence>
<keyword evidence="2" id="KW-1185">Reference proteome</keyword>
<dbReference type="RefSeq" id="WP_189490161.1">
    <property type="nucleotide sequence ID" value="NZ_BMZG01000001.1"/>
</dbReference>
<name>A0A8J3CF38_9BURK</name>
<reference evidence="1" key="1">
    <citation type="journal article" date="2014" name="Int. J. Syst. Evol. Microbiol.">
        <title>Complete genome sequence of Corynebacterium casei LMG S-19264T (=DSM 44701T), isolated from a smear-ripened cheese.</title>
        <authorList>
            <consortium name="US DOE Joint Genome Institute (JGI-PGF)"/>
            <person name="Walter F."/>
            <person name="Albersmeier A."/>
            <person name="Kalinowski J."/>
            <person name="Ruckert C."/>
        </authorList>
    </citation>
    <scope>NUCLEOTIDE SEQUENCE</scope>
    <source>
        <strain evidence="1">KCTC 32501</strain>
    </source>
</reference>
<organism evidence="1 2">
    <name type="scientific">Formosimonas limnophila</name>
    <dbReference type="NCBI Taxonomy" id="1384487"/>
    <lineage>
        <taxon>Bacteria</taxon>
        <taxon>Pseudomonadati</taxon>
        <taxon>Pseudomonadota</taxon>
        <taxon>Betaproteobacteria</taxon>
        <taxon>Burkholderiales</taxon>
        <taxon>Burkholderiaceae</taxon>
        <taxon>Formosimonas</taxon>
    </lineage>
</organism>
<proteinExistence type="predicted"/>
<comment type="caution">
    <text evidence="1">The sequence shown here is derived from an EMBL/GenBank/DDBJ whole genome shotgun (WGS) entry which is preliminary data.</text>
</comment>
<reference evidence="1" key="2">
    <citation type="submission" date="2020-09" db="EMBL/GenBank/DDBJ databases">
        <authorList>
            <person name="Sun Q."/>
            <person name="Kim S."/>
        </authorList>
    </citation>
    <scope>NUCLEOTIDE SEQUENCE</scope>
    <source>
        <strain evidence="1">KCTC 32501</strain>
    </source>
</reference>
<dbReference type="AlphaFoldDB" id="A0A8J3CF38"/>
<dbReference type="Gene3D" id="3.40.50.300">
    <property type="entry name" value="P-loop containing nucleotide triphosphate hydrolases"/>
    <property type="match status" value="1"/>
</dbReference>